<dbReference type="InterPro" id="IPR006680">
    <property type="entry name" value="Amidohydro-rel"/>
</dbReference>
<sequence>MSLLRRLATILAVALGMSAASAEVPRATLIHNARVFDGTGAPATVEDVLIEGDRIVAVGRNLKRPHATRVIDARGMTLIPGLHDLHTHLRAPAFDAPDDLGKAYAAYLLAGVTTVNDYSLSGEMLAPIREMIKPGGIAAPRIEMAVRIGVPGGHGTEFGWGDFFTLQVSTPRSAHLAMRKALAYKPDVIKVFADGWRYGRDPDLNSINEDTLAAIVADAHAAGIPVITHTVTLAQAKIAAKAGVDSVGHGVGDAPIDDELIGLMKKNGTAYIATLATYEPQENRTFLPGEWASLRPPERAREEARMAKPLEPIEAYDSKRWAIMRGNIRALKAAGVRIGIGTDAGIGGTYHGSSTIREIRMLTELGFTPAEALVAATSTSAGIIGTDKQEGTIKPGMRADIVLIAGKPDQNIADLYNVRHVWVGGREQDLIALRKLVDGAAPTPMPVAKMAGPIDTGARNDGRTDLNTLPVESTESGTDHSDLLYVRPTDPRVGKKLMIVARMGARAKPYAQLLVPLTPGGITLADASDFTGVAFDARGQGQYSLSFDNYGRQQDDWFGAEFTADETVREVRVPFAMLKGEGAFDPKTLRALLLRLKAEPGGNAWLEIGNLRFYKN</sequence>
<gene>
    <name evidence="3" type="ORF">FPZ24_15010</name>
</gene>
<dbReference type="GO" id="GO:0016810">
    <property type="term" value="F:hydrolase activity, acting on carbon-nitrogen (but not peptide) bonds"/>
    <property type="evidence" value="ECO:0007669"/>
    <property type="project" value="InterPro"/>
</dbReference>
<dbReference type="Pfam" id="PF01979">
    <property type="entry name" value="Amidohydro_1"/>
    <property type="match status" value="1"/>
</dbReference>
<feature type="chain" id="PRO_5022923289" evidence="1">
    <location>
        <begin position="23"/>
        <end position="616"/>
    </location>
</feature>
<dbReference type="Proteomes" id="UP000315673">
    <property type="component" value="Chromosome"/>
</dbReference>
<name>A0A5B8LKQ1_9SPHN</name>
<dbReference type="AlphaFoldDB" id="A0A5B8LKQ1"/>
<dbReference type="SUPFAM" id="SSF51338">
    <property type="entry name" value="Composite domain of metallo-dependent hydrolases"/>
    <property type="match status" value="1"/>
</dbReference>
<evidence type="ECO:0000256" key="1">
    <source>
        <dbReference type="SAM" id="SignalP"/>
    </source>
</evidence>
<dbReference type="InterPro" id="IPR051781">
    <property type="entry name" value="Metallo-dep_Hydrolase"/>
</dbReference>
<dbReference type="KEGG" id="spai:FPZ24_15010"/>
<feature type="signal peptide" evidence="1">
    <location>
        <begin position="1"/>
        <end position="22"/>
    </location>
</feature>
<dbReference type="OrthoDB" id="8098664at2"/>
<dbReference type="PANTHER" id="PTHR43135">
    <property type="entry name" value="ALPHA-D-RIBOSE 1-METHYLPHOSPHONATE 5-TRIPHOSPHATE DIPHOSPHATASE"/>
    <property type="match status" value="1"/>
</dbReference>
<dbReference type="Gene3D" id="2.30.40.10">
    <property type="entry name" value="Urease, subunit C, domain 1"/>
    <property type="match status" value="1"/>
</dbReference>
<dbReference type="InterPro" id="IPR011059">
    <property type="entry name" value="Metal-dep_hydrolase_composite"/>
</dbReference>
<dbReference type="InterPro" id="IPR032466">
    <property type="entry name" value="Metal_Hydrolase"/>
</dbReference>
<evidence type="ECO:0000313" key="4">
    <source>
        <dbReference type="Proteomes" id="UP000315673"/>
    </source>
</evidence>
<reference evidence="3 4" key="1">
    <citation type="submission" date="2019-07" db="EMBL/GenBank/DDBJ databases">
        <title>Full genome sequence of Sphingomonas sp. 4R-6-7(HKS19).</title>
        <authorList>
            <person name="Im W.-T."/>
        </authorList>
    </citation>
    <scope>NUCLEOTIDE SEQUENCE [LARGE SCALE GENOMIC DNA]</scope>
    <source>
        <strain evidence="3 4">HKS19</strain>
    </source>
</reference>
<keyword evidence="3" id="KW-0378">Hydrolase</keyword>
<protein>
    <submittedName>
        <fullName evidence="3">Amidohydrolase family protein</fullName>
    </submittedName>
</protein>
<evidence type="ECO:0000259" key="2">
    <source>
        <dbReference type="Pfam" id="PF01979"/>
    </source>
</evidence>
<feature type="domain" description="Amidohydrolase-related" evidence="2">
    <location>
        <begin position="77"/>
        <end position="426"/>
    </location>
</feature>
<keyword evidence="4" id="KW-1185">Reference proteome</keyword>
<dbReference type="Gene3D" id="3.20.20.140">
    <property type="entry name" value="Metal-dependent hydrolases"/>
    <property type="match status" value="1"/>
</dbReference>
<evidence type="ECO:0000313" key="3">
    <source>
        <dbReference type="EMBL" id="QDZ08616.1"/>
    </source>
</evidence>
<dbReference type="SUPFAM" id="SSF51556">
    <property type="entry name" value="Metallo-dependent hydrolases"/>
    <property type="match status" value="1"/>
</dbReference>
<accession>A0A5B8LKQ1</accession>
<proteinExistence type="predicted"/>
<dbReference type="EMBL" id="CP042306">
    <property type="protein sequence ID" value="QDZ08616.1"/>
    <property type="molecule type" value="Genomic_DNA"/>
</dbReference>
<dbReference type="RefSeq" id="WP_146573323.1">
    <property type="nucleotide sequence ID" value="NZ_CP042306.1"/>
</dbReference>
<dbReference type="PANTHER" id="PTHR43135:SF3">
    <property type="entry name" value="ALPHA-D-RIBOSE 1-METHYLPHOSPHONATE 5-TRIPHOSPHATE DIPHOSPHATASE"/>
    <property type="match status" value="1"/>
</dbReference>
<organism evidence="3 4">
    <name type="scientific">Sphingomonas panacisoli</name>
    <dbReference type="NCBI Taxonomy" id="1813879"/>
    <lineage>
        <taxon>Bacteria</taxon>
        <taxon>Pseudomonadati</taxon>
        <taxon>Pseudomonadota</taxon>
        <taxon>Alphaproteobacteria</taxon>
        <taxon>Sphingomonadales</taxon>
        <taxon>Sphingomonadaceae</taxon>
        <taxon>Sphingomonas</taxon>
    </lineage>
</organism>
<keyword evidence="1" id="KW-0732">Signal</keyword>